<dbReference type="InterPro" id="IPR036291">
    <property type="entry name" value="NAD(P)-bd_dom_sf"/>
</dbReference>
<evidence type="ECO:0000256" key="6">
    <source>
        <dbReference type="ARBA" id="ARBA00023268"/>
    </source>
</evidence>
<dbReference type="SUPFAM" id="SSF50129">
    <property type="entry name" value="GroES-like"/>
    <property type="match status" value="1"/>
</dbReference>
<dbReference type="Gene3D" id="1.10.1200.10">
    <property type="entry name" value="ACP-like"/>
    <property type="match status" value="1"/>
</dbReference>
<dbReference type="InterPro" id="IPR016035">
    <property type="entry name" value="Acyl_Trfase/lysoPLipase"/>
</dbReference>
<dbReference type="Gene3D" id="3.40.47.10">
    <property type="match status" value="1"/>
</dbReference>
<dbReference type="InterPro" id="IPR013154">
    <property type="entry name" value="ADH-like_N"/>
</dbReference>
<dbReference type="Pfam" id="PF08242">
    <property type="entry name" value="Methyltransf_12"/>
    <property type="match status" value="1"/>
</dbReference>
<dbReference type="Pfam" id="PF02801">
    <property type="entry name" value="Ketoacyl-synt_C"/>
    <property type="match status" value="1"/>
</dbReference>
<keyword evidence="4" id="KW-0808">Transferase</keyword>
<dbReference type="Pfam" id="PF08240">
    <property type="entry name" value="ADH_N"/>
    <property type="match status" value="1"/>
</dbReference>
<dbReference type="InterPro" id="IPR020807">
    <property type="entry name" value="PKS_DH"/>
</dbReference>
<dbReference type="SUPFAM" id="SSF53901">
    <property type="entry name" value="Thiolase-like"/>
    <property type="match status" value="1"/>
</dbReference>
<dbReference type="CDD" id="cd02440">
    <property type="entry name" value="AdoMet_MTases"/>
    <property type="match status" value="1"/>
</dbReference>
<keyword evidence="1" id="KW-0596">Phosphopantetheine</keyword>
<evidence type="ECO:0000259" key="12">
    <source>
        <dbReference type="PROSITE" id="PS52019"/>
    </source>
</evidence>
<dbReference type="InterPro" id="IPR013217">
    <property type="entry name" value="Methyltransf_12"/>
</dbReference>
<dbReference type="Pfam" id="PF21089">
    <property type="entry name" value="PKS_DH_N"/>
    <property type="match status" value="1"/>
</dbReference>
<dbReference type="InterPro" id="IPR016039">
    <property type="entry name" value="Thiolase-like"/>
</dbReference>
<dbReference type="EMBL" id="SPNV01000283">
    <property type="protein sequence ID" value="KAF5856984.1"/>
    <property type="molecule type" value="Genomic_DNA"/>
</dbReference>
<evidence type="ECO:0000256" key="8">
    <source>
        <dbReference type="PROSITE-ProRule" id="PRU01363"/>
    </source>
</evidence>
<keyword evidence="14" id="KW-1185">Reference proteome</keyword>
<dbReference type="Pfam" id="PF00550">
    <property type="entry name" value="PP-binding"/>
    <property type="match status" value="1"/>
</dbReference>
<dbReference type="Pfam" id="PF00109">
    <property type="entry name" value="ketoacyl-synt"/>
    <property type="match status" value="1"/>
</dbReference>
<dbReference type="SUPFAM" id="SSF55048">
    <property type="entry name" value="Probable ACP-binding domain of malonyl-CoA ACP transacylase"/>
    <property type="match status" value="1"/>
</dbReference>
<feature type="domain" description="Carrier" evidence="10">
    <location>
        <begin position="2509"/>
        <end position="2587"/>
    </location>
</feature>
<dbReference type="Pfam" id="PF14765">
    <property type="entry name" value="PS-DH"/>
    <property type="match status" value="1"/>
</dbReference>
<dbReference type="InterPro" id="IPR014030">
    <property type="entry name" value="Ketoacyl_synth_N"/>
</dbReference>
<dbReference type="InterPro" id="IPR016036">
    <property type="entry name" value="Malonyl_transacylase_ACP-bd"/>
</dbReference>
<proteinExistence type="predicted"/>
<dbReference type="SMART" id="SM00826">
    <property type="entry name" value="PKS_DH"/>
    <property type="match status" value="1"/>
</dbReference>
<dbReference type="InterPro" id="IPR049551">
    <property type="entry name" value="PKS_DH_C"/>
</dbReference>
<keyword evidence="2" id="KW-0597">Phosphoprotein</keyword>
<dbReference type="InterPro" id="IPR018201">
    <property type="entry name" value="Ketoacyl_synth_AS"/>
</dbReference>
<feature type="compositionally biased region" description="Polar residues" evidence="9">
    <location>
        <begin position="479"/>
        <end position="491"/>
    </location>
</feature>
<keyword evidence="5" id="KW-0521">NADP</keyword>
<gene>
    <name evidence="13" type="ORF">ETB97_006440</name>
</gene>
<dbReference type="InterPro" id="IPR001227">
    <property type="entry name" value="Ac_transferase_dom_sf"/>
</dbReference>
<evidence type="ECO:0000256" key="2">
    <source>
        <dbReference type="ARBA" id="ARBA00022553"/>
    </source>
</evidence>
<dbReference type="FunFam" id="3.40.50.720:FF:000209">
    <property type="entry name" value="Polyketide synthase Pks12"/>
    <property type="match status" value="1"/>
</dbReference>
<evidence type="ECO:0000256" key="7">
    <source>
        <dbReference type="ARBA" id="ARBA00023315"/>
    </source>
</evidence>
<dbReference type="InterPro" id="IPR013968">
    <property type="entry name" value="PKS_KR"/>
</dbReference>
<dbReference type="Gene3D" id="3.30.70.3290">
    <property type="match status" value="1"/>
</dbReference>
<sequence length="2601" mass="284276">MAISVPKDQLPARQEVRKHGGQDFKPFEPIAIIGMAMRLPGRVRSGTDFWNLLSAKESGLCDVPKDRFNIHGFSDASGRAGTIPIKQGYFLEDVDIQQFDTYVFPTSRMELARLDPAQRQLLQVAYECFESAGISSWRGSRVGCYVGELGEDWADVNAKETQHRGGYRGTGFGDFAMSNRISYEFDLLGPSMTVKTACSSSLVCLDLACKAIQNNECVSALVGGTNLMFSPTTWMALNDQGVLSPTGQCRTFDAAADGYARGEAVNMVLVKRLSSALRDNDPIRVVIRGTGVNSDGRTQGMLTPSPSAQAALIRRTYAAAGIQDLSETAIVECHGTGTPVGDPLETKAIADCFGDKGVIITSVKPNIGHSEGAAGLASLIKSVLVLEHRTVLPNINFDTPNPEIPFEERKLRVPTELEAWPRDRAERVSVNSSGIGGVNAHVIVESPRQFAIASQVDSRYHSRLDDFIIIDKVDVDGKPSNTGQSNGTIANGTYHEPPSKDHIINGGFDTGVVRQGEPPSLFLLSAHSAESLQAQINDYQEYMQSQSHVELRDLAYTLANKREHRAHRAFAVMNGNTSSLQVSEPQVAADWGSASGTKVAWVFTGQGAQWPRMGRELLDTNATFREMIRKMDKFLLMLPMPRRWRVEHELRKGEHNSQVHRAELGHPICVALQIALVDVLRTWGITPDVIVGHSSGEVAAAYASGAISAEAAMAIATLRGSSNVSTDQKGSMAAIGLGRDDVLPYMVPGVDIACENSHSSITLSGDTDQVNKVLETIRAERPGVLARLLLVEKAFHSHHMLQYGKSYEEQIRPYVCSRDPVVALYSSVTGKSLTGDGCLDAHYWRANMERPVLFNTALRSAIGDAALESSSKVVMIEIGPHPALAGPIGQILRDTGHAGHILHIGTLRRGKDCQKSMMHLAGKLYQHGIPLNYSVLCPPGNFIKDLPRYSWKQDTTYWAESRLSSEWRFRGNPPHELLGSRVLEAAAIEPTWRKVLALEDVPWLAGHEVNGLIVFPAAGYIAMVGEALQQLHQATDASHEATFSIKNVRIASARILDIDKTIELITSLRPIMLDASEASAWYQFTISSFDGTRWARNCYGEARTSRDNSFAPPRQVHPGSAPFPRLVDEKAWYVGLRRIGFNYTGLFEGMRDVSAATTTTEAKATVATGILPSPSRCSRYVFHPSTIDRCFQLFTVASFRGMCRNMTQLSVPTFIEEMVLHPCPANQTLDVTAHVENKLDRGSFTGSLLAQSTGSDERLTSTCISLKGLKSSALTSGSNDDGDENKTPLLTQFEWRPHSDFADLGSCIHRRTPRVKEWPLLEELILLCMLDHSDNIKTNGDTAEHLVKFAAWMQQQIERYKLGLNKFVRKDLHIEEKSVNERLQRINEILATLSSESASSQYTIFSTTIYKVFAAASAIFSGEMHPLHVLLEDNVLTEFYEALAVDSTDLIKLLANTNPQMRILEVGAGTGGTTARVLQALTSPYGERLYSAYTYTDVSVGFMPAAKERFADYAAIEYAVLDVTVDPAEQGFQLGSFDLIIAANIIHATPSLNTTLGNLRSLLSPGGRLFMEELSPEVMFFNYVMGFLPGWWLGSLDNRVDQPFVSPERWTKELLGAGFSEPDTIVLDNSAPYHVNAAIVASCQSRETSLSRVSLLCHAPNGSYVAEVQHFLEALGVAVDICCFGQALPCQDDVVSLLDLQEPVLHEMSEETFEIVKGYLVSHKASMLWMMPASQVGNVKDPRGSIVLGLARTVRNEMLRRFLTVEVDEATTSATAAAGAVAKILCQAKSEHLNDHEFMDPDFEYAIIHGEILIPRLHWQRMSEAFKWSQPETENDADDVTSPYRIVMQKPGLLHTMMWSKTASSIVGPGEGEILVETRAVGLNLRDVLIALGVLENSPNEMGFEGSGVVRAVGPGVSRFTVGDRVMYLGTGCFKTSCTMNEALCVKMDDSMTFEQGAALPCVYATVITALVDKANLQCGQSVLIHAACGGVGLAAIQIAQMLGAEIYCTVGSDVKRQYLKEHYGIQPSRIFNSRDSSFLPDVLQATDGRGVDVVLNSLSGDLLRASWQCVAEFGTMVEIGKRDFQRGATLAMAPFEANRTFIGLELRFVSQAQPQKATALLERCVQWVREGRIAGPTISSTFGAVQIQEALRTMQAGKHIGKIVIQMPGDAQELELEQHQPVAPAAAFQFRSDRSYLLIGGLGGLGRALANWMVENGARSLVFLSRSALDGPGTDGFVQELHSQGCQVKLVSGSVSNKADVQRAVKNDATAARPLAGVLNLSMVLRDVGFADMSFTDWNAAVEPKVRGTWNLHEAGLNNQELDFFVLFSSCGGITGHWGQANYSAANTFLDSFVQFRHRQGLVASVIDVGVMGDVGFVSQNPDVLDRLDRSGLRILREQDLLDAMVLALRRSRPTQPAASPEPIPGPGSLLPRDMAYRNPSQVILGLSTTIPTSSPLNRVVWRRDARMSTYRNLESTSSTWTDGHDGNRSLPQRDSLRAKLGFIPDDEGKAAAIARALAAALSIFLIKDKDHIPLDRPLDSLGLDSLVAMEVRNWIRQQVGVEISTILIFQSPSLRHLAEQIRLALGGATSSATAGGRSA</sequence>
<dbReference type="PANTHER" id="PTHR43775:SF49">
    <property type="entry name" value="SYNTHASE, PUTATIVE (JCVI)-RELATED"/>
    <property type="match status" value="1"/>
</dbReference>
<feature type="region of interest" description="N-terminal hotdog fold" evidence="8">
    <location>
        <begin position="975"/>
        <end position="1109"/>
    </location>
</feature>
<dbReference type="PROSITE" id="PS50075">
    <property type="entry name" value="CARRIER"/>
    <property type="match status" value="1"/>
</dbReference>
<dbReference type="GO" id="GO:0006633">
    <property type="term" value="P:fatty acid biosynthetic process"/>
    <property type="evidence" value="ECO:0007669"/>
    <property type="project" value="InterPro"/>
</dbReference>
<dbReference type="SUPFAM" id="SSF52151">
    <property type="entry name" value="FabD/lysophospholipase-like"/>
    <property type="match status" value="1"/>
</dbReference>
<dbReference type="GO" id="GO:0004312">
    <property type="term" value="F:fatty acid synthase activity"/>
    <property type="evidence" value="ECO:0007669"/>
    <property type="project" value="TreeGrafter"/>
</dbReference>
<feature type="region of interest" description="C-terminal hotdog fold" evidence="8">
    <location>
        <begin position="1124"/>
        <end position="1280"/>
    </location>
</feature>
<dbReference type="SMART" id="SM00829">
    <property type="entry name" value="PKS_ER"/>
    <property type="match status" value="1"/>
</dbReference>
<dbReference type="Gene3D" id="3.40.366.10">
    <property type="entry name" value="Malonyl-Coenzyme A Acyl Carrier Protein, domain 2"/>
    <property type="match status" value="1"/>
</dbReference>
<dbReference type="InterPro" id="IPR009081">
    <property type="entry name" value="PP-bd_ACP"/>
</dbReference>
<accession>A0A8H5ZYX6</accession>
<dbReference type="InterPro" id="IPR050091">
    <property type="entry name" value="PKS_NRPS_Biosynth_Enz"/>
</dbReference>
<evidence type="ECO:0000259" key="11">
    <source>
        <dbReference type="PROSITE" id="PS52004"/>
    </source>
</evidence>
<dbReference type="CDD" id="cd05195">
    <property type="entry name" value="enoyl_red"/>
    <property type="match status" value="1"/>
</dbReference>
<dbReference type="InterPro" id="IPR014031">
    <property type="entry name" value="Ketoacyl_synth_C"/>
</dbReference>
<dbReference type="Pfam" id="PF16197">
    <property type="entry name" value="KAsynt_C_assoc"/>
    <property type="match status" value="1"/>
</dbReference>
<keyword evidence="3" id="KW-0489">Methyltransferase</keyword>
<feature type="domain" description="Ketosynthase family 3 (KS3)" evidence="11">
    <location>
        <begin position="27"/>
        <end position="446"/>
    </location>
</feature>
<evidence type="ECO:0000256" key="9">
    <source>
        <dbReference type="SAM" id="MobiDB-lite"/>
    </source>
</evidence>
<dbReference type="CDD" id="cd00833">
    <property type="entry name" value="PKS"/>
    <property type="match status" value="1"/>
</dbReference>
<dbReference type="Pfam" id="PF00698">
    <property type="entry name" value="Acyl_transf_1"/>
    <property type="match status" value="1"/>
</dbReference>
<evidence type="ECO:0000313" key="14">
    <source>
        <dbReference type="Proteomes" id="UP000541154"/>
    </source>
</evidence>
<dbReference type="InterPro" id="IPR036736">
    <property type="entry name" value="ACP-like_sf"/>
</dbReference>
<dbReference type="SUPFAM" id="SSF51735">
    <property type="entry name" value="NAD(P)-binding Rossmann-fold domains"/>
    <property type="match status" value="2"/>
</dbReference>
<dbReference type="InterPro" id="IPR006162">
    <property type="entry name" value="Ppantetheine_attach_site"/>
</dbReference>
<keyword evidence="6" id="KW-0511">Multifunctional enzyme</keyword>
<dbReference type="InterPro" id="IPR014043">
    <property type="entry name" value="Acyl_transferase_dom"/>
</dbReference>
<dbReference type="SUPFAM" id="SSF53335">
    <property type="entry name" value="S-adenosyl-L-methionine-dependent methyltransferases"/>
    <property type="match status" value="1"/>
</dbReference>
<dbReference type="Gene3D" id="3.40.50.150">
    <property type="entry name" value="Vaccinia Virus protein VP39"/>
    <property type="match status" value="1"/>
</dbReference>
<evidence type="ECO:0000256" key="1">
    <source>
        <dbReference type="ARBA" id="ARBA00022450"/>
    </source>
</evidence>
<dbReference type="GO" id="GO:0016491">
    <property type="term" value="F:oxidoreductase activity"/>
    <property type="evidence" value="ECO:0007669"/>
    <property type="project" value="InterPro"/>
</dbReference>
<comment type="caution">
    <text evidence="13">The sequence shown here is derived from an EMBL/GenBank/DDBJ whole genome shotgun (WGS) entry which is preliminary data.</text>
</comment>
<dbReference type="PANTHER" id="PTHR43775">
    <property type="entry name" value="FATTY ACID SYNTHASE"/>
    <property type="match status" value="1"/>
</dbReference>
<dbReference type="SMART" id="SM00827">
    <property type="entry name" value="PKS_AT"/>
    <property type="match status" value="1"/>
</dbReference>
<dbReference type="SMART" id="SM00823">
    <property type="entry name" value="PKS_PP"/>
    <property type="match status" value="1"/>
</dbReference>
<keyword evidence="7" id="KW-0012">Acyltransferase</keyword>
<dbReference type="GO" id="GO:0044550">
    <property type="term" value="P:secondary metabolite biosynthetic process"/>
    <property type="evidence" value="ECO:0007669"/>
    <property type="project" value="TreeGrafter"/>
</dbReference>
<dbReference type="InterPro" id="IPR032821">
    <property type="entry name" value="PKS_assoc"/>
</dbReference>
<dbReference type="SMART" id="SM00822">
    <property type="entry name" value="PKS_KR"/>
    <property type="match status" value="1"/>
</dbReference>
<evidence type="ECO:0008006" key="15">
    <source>
        <dbReference type="Google" id="ProtNLM"/>
    </source>
</evidence>
<dbReference type="PROSITE" id="PS52004">
    <property type="entry name" value="KS3_2"/>
    <property type="match status" value="1"/>
</dbReference>
<name>A0A8H5ZYX6_PETAA</name>
<dbReference type="PROSITE" id="PS52019">
    <property type="entry name" value="PKS_MFAS_DH"/>
    <property type="match status" value="1"/>
</dbReference>
<dbReference type="Gene3D" id="3.10.129.110">
    <property type="entry name" value="Polyketide synthase dehydratase"/>
    <property type="match status" value="1"/>
</dbReference>
<evidence type="ECO:0000256" key="3">
    <source>
        <dbReference type="ARBA" id="ARBA00022603"/>
    </source>
</evidence>
<dbReference type="Gene3D" id="3.40.50.720">
    <property type="entry name" value="NAD(P)-binding Rossmann-like Domain"/>
    <property type="match status" value="1"/>
</dbReference>
<dbReference type="Proteomes" id="UP000541154">
    <property type="component" value="Unassembled WGS sequence"/>
</dbReference>
<evidence type="ECO:0000256" key="4">
    <source>
        <dbReference type="ARBA" id="ARBA00022679"/>
    </source>
</evidence>
<evidence type="ECO:0000259" key="10">
    <source>
        <dbReference type="PROSITE" id="PS50075"/>
    </source>
</evidence>
<dbReference type="PROSITE" id="PS00606">
    <property type="entry name" value="KS3_1"/>
    <property type="match status" value="1"/>
</dbReference>
<evidence type="ECO:0000256" key="5">
    <source>
        <dbReference type="ARBA" id="ARBA00022857"/>
    </source>
</evidence>
<dbReference type="InterPro" id="IPR057326">
    <property type="entry name" value="KR_dom"/>
</dbReference>
<dbReference type="InterPro" id="IPR049900">
    <property type="entry name" value="PKS_mFAS_DH"/>
</dbReference>
<protein>
    <recommendedName>
        <fullName evidence="15">Polyketide synthase</fullName>
    </recommendedName>
</protein>
<dbReference type="GO" id="GO:0031177">
    <property type="term" value="F:phosphopantetheine binding"/>
    <property type="evidence" value="ECO:0007669"/>
    <property type="project" value="InterPro"/>
</dbReference>
<dbReference type="GO" id="GO:0004315">
    <property type="term" value="F:3-oxoacyl-[acyl-carrier-protein] synthase activity"/>
    <property type="evidence" value="ECO:0007669"/>
    <property type="project" value="InterPro"/>
</dbReference>
<feature type="active site" description="Proton donor; for dehydratase activity" evidence="8">
    <location>
        <position position="1188"/>
    </location>
</feature>
<dbReference type="SMART" id="SM00825">
    <property type="entry name" value="PKS_KS"/>
    <property type="match status" value="1"/>
</dbReference>
<feature type="region of interest" description="Disordered" evidence="9">
    <location>
        <begin position="479"/>
        <end position="499"/>
    </location>
</feature>
<dbReference type="Pfam" id="PF22621">
    <property type="entry name" value="CurL-like_PKS_C"/>
    <property type="match status" value="1"/>
</dbReference>
<dbReference type="GO" id="GO:0032259">
    <property type="term" value="P:methylation"/>
    <property type="evidence" value="ECO:0007669"/>
    <property type="project" value="UniProtKB-KW"/>
</dbReference>
<dbReference type="GO" id="GO:0008168">
    <property type="term" value="F:methyltransferase activity"/>
    <property type="evidence" value="ECO:0007669"/>
    <property type="project" value="UniProtKB-KW"/>
</dbReference>
<dbReference type="InterPro" id="IPR020843">
    <property type="entry name" value="ER"/>
</dbReference>
<dbReference type="InterPro" id="IPR049552">
    <property type="entry name" value="PKS_DH_N"/>
</dbReference>
<evidence type="ECO:0000313" key="13">
    <source>
        <dbReference type="EMBL" id="KAF5856984.1"/>
    </source>
</evidence>
<dbReference type="InterPro" id="IPR042104">
    <property type="entry name" value="PKS_dehydratase_sf"/>
</dbReference>
<dbReference type="Gene3D" id="3.90.180.10">
    <property type="entry name" value="Medium-chain alcohol dehydrogenases, catalytic domain"/>
    <property type="match status" value="1"/>
</dbReference>
<feature type="domain" description="PKS/mFAS DH" evidence="12">
    <location>
        <begin position="975"/>
        <end position="1280"/>
    </location>
</feature>
<dbReference type="Pfam" id="PF08659">
    <property type="entry name" value="KR"/>
    <property type="match status" value="1"/>
</dbReference>
<reference evidence="13 14" key="1">
    <citation type="submission" date="2019-04" db="EMBL/GenBank/DDBJ databases">
        <title>Aspergillus burnettii sp. nov., novel species from soil in southeast Queensland.</title>
        <authorList>
            <person name="Gilchrist C.L.M."/>
            <person name="Pitt J.I."/>
            <person name="Lange L."/>
            <person name="Lacey H.J."/>
            <person name="Vuong D."/>
            <person name="Midgley D.J."/>
            <person name="Greenfield P."/>
            <person name="Bradbury M."/>
            <person name="Lacey E."/>
            <person name="Busk P.K."/>
            <person name="Pilgaard B."/>
            <person name="Chooi Y.H."/>
            <person name="Piggott A.M."/>
        </authorList>
    </citation>
    <scope>NUCLEOTIDE SEQUENCE [LARGE SCALE GENOMIC DNA]</scope>
    <source>
        <strain evidence="13 14">FRR 5400</strain>
    </source>
</reference>
<dbReference type="GO" id="GO:1901336">
    <property type="term" value="P:lactone biosynthetic process"/>
    <property type="evidence" value="ECO:0007669"/>
    <property type="project" value="UniProtKB-ARBA"/>
</dbReference>
<dbReference type="InterPro" id="IPR020806">
    <property type="entry name" value="PKS_PP-bd"/>
</dbReference>
<organism evidence="13 14">
    <name type="scientific">Petromyces alliaceus</name>
    <name type="common">Aspergillus alliaceus</name>
    <dbReference type="NCBI Taxonomy" id="209559"/>
    <lineage>
        <taxon>Eukaryota</taxon>
        <taxon>Fungi</taxon>
        <taxon>Dikarya</taxon>
        <taxon>Ascomycota</taxon>
        <taxon>Pezizomycotina</taxon>
        <taxon>Eurotiomycetes</taxon>
        <taxon>Eurotiomycetidae</taxon>
        <taxon>Eurotiales</taxon>
        <taxon>Aspergillaceae</taxon>
        <taxon>Aspergillus</taxon>
        <taxon>Aspergillus subgen. Circumdati</taxon>
    </lineage>
</organism>
<dbReference type="InterPro" id="IPR011032">
    <property type="entry name" value="GroES-like_sf"/>
</dbReference>
<feature type="active site" description="Proton acceptor; for dehydratase activity" evidence="8">
    <location>
        <position position="1007"/>
    </location>
</feature>
<dbReference type="InterPro" id="IPR020841">
    <property type="entry name" value="PKS_Beta-ketoAc_synthase_dom"/>
</dbReference>
<dbReference type="PROSITE" id="PS00012">
    <property type="entry name" value="PHOSPHOPANTETHEINE"/>
    <property type="match status" value="1"/>
</dbReference>
<dbReference type="SUPFAM" id="SSF47336">
    <property type="entry name" value="ACP-like"/>
    <property type="match status" value="1"/>
</dbReference>
<dbReference type="InterPro" id="IPR029063">
    <property type="entry name" value="SAM-dependent_MTases_sf"/>
</dbReference>
<dbReference type="Pfam" id="PF13602">
    <property type="entry name" value="ADH_zinc_N_2"/>
    <property type="match status" value="1"/>
</dbReference>